<keyword evidence="2" id="KW-1185">Reference proteome</keyword>
<dbReference type="InParanoid" id="J0LDD0"/>
<accession>J0LDD0</accession>
<dbReference type="EMBL" id="JH687935">
    <property type="protein sequence ID" value="EJD34578.1"/>
    <property type="molecule type" value="Genomic_DNA"/>
</dbReference>
<proteinExistence type="predicted"/>
<dbReference type="KEGG" id="adl:AURDEDRAFT_188980"/>
<evidence type="ECO:0000313" key="2">
    <source>
        <dbReference type="Proteomes" id="UP000006514"/>
    </source>
</evidence>
<dbReference type="AlphaFoldDB" id="J0LDD0"/>
<gene>
    <name evidence="1" type="ORF">AURDEDRAFT_188980</name>
</gene>
<sequence>MPSFREALEDLRQSTEMLRPDFSNWLEWHRSVATIVEFSGNGLDQYLTTSYGSESKCRQTCKIIWDYMSPELKNDAALRALYERADACGLWDTLEARDLKRRNASTAGERIRSLEKALNARIDDKEPSPLFAFLEGQTFERFQTRPGWHTMGHLETELKAVAIKRALAAFPGGEARAKQFAAKLEAVSGPLDQRGLERICIELDDLHNEAKAGRTVG</sequence>
<organism evidence="1 2">
    <name type="scientific">Auricularia subglabra (strain TFB-10046 / SS5)</name>
    <name type="common">White-rot fungus</name>
    <name type="synonym">Auricularia delicata (strain TFB10046)</name>
    <dbReference type="NCBI Taxonomy" id="717982"/>
    <lineage>
        <taxon>Eukaryota</taxon>
        <taxon>Fungi</taxon>
        <taxon>Dikarya</taxon>
        <taxon>Basidiomycota</taxon>
        <taxon>Agaricomycotina</taxon>
        <taxon>Agaricomycetes</taxon>
        <taxon>Auriculariales</taxon>
        <taxon>Auriculariaceae</taxon>
        <taxon>Auricularia</taxon>
    </lineage>
</organism>
<protein>
    <submittedName>
        <fullName evidence="1">Uncharacterized protein</fullName>
    </submittedName>
</protein>
<evidence type="ECO:0000313" key="1">
    <source>
        <dbReference type="EMBL" id="EJD34578.1"/>
    </source>
</evidence>
<dbReference type="Proteomes" id="UP000006514">
    <property type="component" value="Unassembled WGS sequence"/>
</dbReference>
<name>J0LDD0_AURST</name>
<reference evidence="2" key="1">
    <citation type="journal article" date="2012" name="Science">
        <title>The Paleozoic origin of enzymatic lignin decomposition reconstructed from 31 fungal genomes.</title>
        <authorList>
            <person name="Floudas D."/>
            <person name="Binder M."/>
            <person name="Riley R."/>
            <person name="Barry K."/>
            <person name="Blanchette R.A."/>
            <person name="Henrissat B."/>
            <person name="Martinez A.T."/>
            <person name="Otillar R."/>
            <person name="Spatafora J.W."/>
            <person name="Yadav J.S."/>
            <person name="Aerts A."/>
            <person name="Benoit I."/>
            <person name="Boyd A."/>
            <person name="Carlson A."/>
            <person name="Copeland A."/>
            <person name="Coutinho P.M."/>
            <person name="de Vries R.P."/>
            <person name="Ferreira P."/>
            <person name="Findley K."/>
            <person name="Foster B."/>
            <person name="Gaskell J."/>
            <person name="Glotzer D."/>
            <person name="Gorecki P."/>
            <person name="Heitman J."/>
            <person name="Hesse C."/>
            <person name="Hori C."/>
            <person name="Igarashi K."/>
            <person name="Jurgens J.A."/>
            <person name="Kallen N."/>
            <person name="Kersten P."/>
            <person name="Kohler A."/>
            <person name="Kuees U."/>
            <person name="Kumar T.K.A."/>
            <person name="Kuo A."/>
            <person name="LaButti K."/>
            <person name="Larrondo L.F."/>
            <person name="Lindquist E."/>
            <person name="Ling A."/>
            <person name="Lombard V."/>
            <person name="Lucas S."/>
            <person name="Lundell T."/>
            <person name="Martin R."/>
            <person name="McLaughlin D.J."/>
            <person name="Morgenstern I."/>
            <person name="Morin E."/>
            <person name="Murat C."/>
            <person name="Nagy L.G."/>
            <person name="Nolan M."/>
            <person name="Ohm R.A."/>
            <person name="Patyshakuliyeva A."/>
            <person name="Rokas A."/>
            <person name="Ruiz-Duenas F.J."/>
            <person name="Sabat G."/>
            <person name="Salamov A."/>
            <person name="Samejima M."/>
            <person name="Schmutz J."/>
            <person name="Slot J.C."/>
            <person name="St John F."/>
            <person name="Stenlid J."/>
            <person name="Sun H."/>
            <person name="Sun S."/>
            <person name="Syed K."/>
            <person name="Tsang A."/>
            <person name="Wiebenga A."/>
            <person name="Young D."/>
            <person name="Pisabarro A."/>
            <person name="Eastwood D.C."/>
            <person name="Martin F."/>
            <person name="Cullen D."/>
            <person name="Grigoriev I.V."/>
            <person name="Hibbett D.S."/>
        </authorList>
    </citation>
    <scope>NUCLEOTIDE SEQUENCE [LARGE SCALE GENOMIC DNA]</scope>
    <source>
        <strain evidence="2">TFB10046</strain>
    </source>
</reference>